<comment type="caution">
    <text evidence="2">The sequence shown here is derived from an EMBL/GenBank/DDBJ whole genome shotgun (WGS) entry which is preliminary data.</text>
</comment>
<evidence type="ECO:0000313" key="2">
    <source>
        <dbReference type="EMBL" id="REE26264.1"/>
    </source>
</evidence>
<dbReference type="Gene3D" id="1.20.1270.90">
    <property type="entry name" value="AF1782-like"/>
    <property type="match status" value="1"/>
</dbReference>
<proteinExistence type="predicted"/>
<evidence type="ECO:0000259" key="1">
    <source>
        <dbReference type="Pfam" id="PF04010"/>
    </source>
</evidence>
<dbReference type="RefSeq" id="WP_010877297.1">
    <property type="nucleotide sequence ID" value="NZ_QREL01000002.1"/>
</dbReference>
<dbReference type="AlphaFoldDB" id="A0A371NCN7"/>
<dbReference type="Pfam" id="PF04010">
    <property type="entry name" value="DUF357"/>
    <property type="match status" value="1"/>
</dbReference>
<dbReference type="InterPro" id="IPR023140">
    <property type="entry name" value="DUF357"/>
</dbReference>
<dbReference type="SUPFAM" id="SSF158372">
    <property type="entry name" value="AF1782-like"/>
    <property type="match status" value="1"/>
</dbReference>
<dbReference type="InterPro" id="IPR036809">
    <property type="entry name" value="AF1782-like_sf"/>
</dbReference>
<name>A0A371NCN7_9EURY</name>
<dbReference type="SMR" id="A0A371NCN7"/>
<reference evidence="2 3" key="1">
    <citation type="submission" date="2018-07" db="EMBL/GenBank/DDBJ databases">
        <title>Genomic Encyclopedia of Type Strains, Phase IV (KMG-IV): sequencing the most valuable type-strain genomes for metagenomic binning, comparative biology and taxonomic classification.</title>
        <authorList>
            <person name="Goeker M."/>
        </authorList>
    </citation>
    <scope>NUCLEOTIDE SEQUENCE [LARGE SCALE GENOMIC DNA]</scope>
    <source>
        <strain evidence="2 3">DSM 7466</strain>
    </source>
</reference>
<sequence length="77" mass="9092">MDCRERIEKDLELLEKNLMEMKSIKLSDDEEAVVERALNYRDDSVYYLEKGDHITSFGCITYAHGLLDSLRMLHRII</sequence>
<keyword evidence="3" id="KW-1185">Reference proteome</keyword>
<protein>
    <recommendedName>
        <fullName evidence="1">DUF357 domain-containing protein</fullName>
    </recommendedName>
</protein>
<evidence type="ECO:0000313" key="3">
    <source>
        <dbReference type="Proteomes" id="UP000256864"/>
    </source>
</evidence>
<organism evidence="2 3">
    <name type="scientific">Methanothermobacter defluvii</name>
    <dbReference type="NCBI Taxonomy" id="49339"/>
    <lineage>
        <taxon>Archaea</taxon>
        <taxon>Methanobacteriati</taxon>
        <taxon>Methanobacteriota</taxon>
        <taxon>Methanomada group</taxon>
        <taxon>Methanobacteria</taxon>
        <taxon>Methanobacteriales</taxon>
        <taxon>Methanobacteriaceae</taxon>
        <taxon>Methanothermobacter</taxon>
    </lineage>
</organism>
<dbReference type="EMBL" id="QREL01000002">
    <property type="protein sequence ID" value="REE26264.1"/>
    <property type="molecule type" value="Genomic_DNA"/>
</dbReference>
<dbReference type="GeneID" id="1470775"/>
<dbReference type="Proteomes" id="UP000256864">
    <property type="component" value="Unassembled WGS sequence"/>
</dbReference>
<accession>A0A371NCN7</accession>
<gene>
    <name evidence="2" type="ORF">C7452_1222</name>
</gene>
<feature type="domain" description="DUF357" evidence="1">
    <location>
        <begin position="10"/>
        <end position="75"/>
    </location>
</feature>